<organism evidence="2 3">
    <name type="scientific">Dictyobacter arantiisoli</name>
    <dbReference type="NCBI Taxonomy" id="2014874"/>
    <lineage>
        <taxon>Bacteria</taxon>
        <taxon>Bacillati</taxon>
        <taxon>Chloroflexota</taxon>
        <taxon>Ktedonobacteria</taxon>
        <taxon>Ktedonobacterales</taxon>
        <taxon>Dictyobacteraceae</taxon>
        <taxon>Dictyobacter</taxon>
    </lineage>
</organism>
<feature type="transmembrane region" description="Helical" evidence="1">
    <location>
        <begin position="229"/>
        <end position="250"/>
    </location>
</feature>
<comment type="caution">
    <text evidence="2">The sequence shown here is derived from an EMBL/GenBank/DDBJ whole genome shotgun (WGS) entry which is preliminary data.</text>
</comment>
<evidence type="ECO:0000256" key="1">
    <source>
        <dbReference type="SAM" id="Phobius"/>
    </source>
</evidence>
<evidence type="ECO:0000313" key="2">
    <source>
        <dbReference type="EMBL" id="GCF07336.1"/>
    </source>
</evidence>
<keyword evidence="3" id="KW-1185">Reference proteome</keyword>
<proteinExistence type="predicted"/>
<keyword evidence="1" id="KW-1133">Transmembrane helix</keyword>
<dbReference type="EMBL" id="BIXY01000009">
    <property type="protein sequence ID" value="GCF07336.1"/>
    <property type="molecule type" value="Genomic_DNA"/>
</dbReference>
<dbReference type="RefSeq" id="WP_149400368.1">
    <property type="nucleotide sequence ID" value="NZ_BIXY01000009.1"/>
</dbReference>
<evidence type="ECO:0000313" key="3">
    <source>
        <dbReference type="Proteomes" id="UP000322530"/>
    </source>
</evidence>
<gene>
    <name evidence="2" type="ORF">KDI_09000</name>
</gene>
<reference evidence="2 3" key="1">
    <citation type="submission" date="2019-01" db="EMBL/GenBank/DDBJ databases">
        <title>Draft genome sequence of Dictyobacter sp. Uno17.</title>
        <authorList>
            <person name="Wang C.M."/>
            <person name="Zheng Y."/>
            <person name="Sakai Y."/>
            <person name="Abe K."/>
            <person name="Yokota A."/>
            <person name="Yabe S."/>
        </authorList>
    </citation>
    <scope>NUCLEOTIDE SEQUENCE [LARGE SCALE GENOMIC DNA]</scope>
    <source>
        <strain evidence="2 3">Uno17</strain>
    </source>
</reference>
<sequence>MPQLSEVIQTENSLYSVRSDGSSMFALKVRDPYPTLAPAHSLWMYVRTDPNKQIRSDQWGFLKLDGKDTVSLPMVTTDELTRKAHAADFLEWHGSLIAPLQSENDLLLNKRIETFFSDLEEHQQKLQTAQTAIESTVEKSFQRIQGEASRVVALTEDVSKLVAKETKEISKHNQTLLDVFARKEQTLSAIVETKTQDLEVKVATLQSDLVAQKPLSMEKHRQDVTLKSFILALCLFLLMIIFGIVILYAPRISSTNGILVDVISGVVIVLSLIFGCIFVCATFFFSRLKTV</sequence>
<name>A0A5A5T7Z3_9CHLR</name>
<accession>A0A5A5T7Z3</accession>
<protein>
    <submittedName>
        <fullName evidence="2">Uncharacterized protein</fullName>
    </submittedName>
</protein>
<keyword evidence="1" id="KW-0472">Membrane</keyword>
<feature type="transmembrane region" description="Helical" evidence="1">
    <location>
        <begin position="262"/>
        <end position="285"/>
    </location>
</feature>
<dbReference type="Proteomes" id="UP000322530">
    <property type="component" value="Unassembled WGS sequence"/>
</dbReference>
<keyword evidence="1" id="KW-0812">Transmembrane</keyword>
<dbReference type="AlphaFoldDB" id="A0A5A5T7Z3"/>